<dbReference type="InterPro" id="IPR003660">
    <property type="entry name" value="HAMP_dom"/>
</dbReference>
<proteinExistence type="inferred from homology"/>
<dbReference type="Pfam" id="PF00015">
    <property type="entry name" value="MCPsignal"/>
    <property type="match status" value="1"/>
</dbReference>
<comment type="similarity">
    <text evidence="2">Belongs to the methyl-accepting chemotaxis (MCP) protein family.</text>
</comment>
<dbReference type="STRING" id="665126.ABB55_07290"/>
<protein>
    <recommendedName>
        <fullName evidence="9">Chemotaxis protein</fullName>
    </recommendedName>
</protein>
<keyword evidence="4" id="KW-0472">Membrane</keyword>
<evidence type="ECO:0000256" key="4">
    <source>
        <dbReference type="SAM" id="Phobius"/>
    </source>
</evidence>
<evidence type="ECO:0000256" key="1">
    <source>
        <dbReference type="ARBA" id="ARBA00023224"/>
    </source>
</evidence>
<organism evidence="7 8">
    <name type="scientific">Prosthecodimorpha hirschii</name>
    <dbReference type="NCBI Taxonomy" id="665126"/>
    <lineage>
        <taxon>Bacteria</taxon>
        <taxon>Pseudomonadati</taxon>
        <taxon>Pseudomonadota</taxon>
        <taxon>Alphaproteobacteria</taxon>
        <taxon>Hyphomicrobiales</taxon>
        <taxon>Ancalomicrobiaceae</taxon>
        <taxon>Prosthecodimorpha</taxon>
    </lineage>
</organism>
<dbReference type="Pfam" id="PF00672">
    <property type="entry name" value="HAMP"/>
    <property type="match status" value="1"/>
</dbReference>
<dbReference type="EMBL" id="LJYW01000001">
    <property type="protein sequence ID" value="KPL52056.1"/>
    <property type="molecule type" value="Genomic_DNA"/>
</dbReference>
<evidence type="ECO:0008006" key="9">
    <source>
        <dbReference type="Google" id="ProtNLM"/>
    </source>
</evidence>
<dbReference type="SUPFAM" id="SSF58104">
    <property type="entry name" value="Methyl-accepting chemotaxis protein (MCP) signaling domain"/>
    <property type="match status" value="1"/>
</dbReference>
<dbReference type="SMART" id="SM00304">
    <property type="entry name" value="HAMP"/>
    <property type="match status" value="1"/>
</dbReference>
<feature type="transmembrane region" description="Helical" evidence="4">
    <location>
        <begin position="182"/>
        <end position="203"/>
    </location>
</feature>
<dbReference type="PROSITE" id="PS50885">
    <property type="entry name" value="HAMP"/>
    <property type="match status" value="1"/>
</dbReference>
<feature type="domain" description="HAMP" evidence="6">
    <location>
        <begin position="203"/>
        <end position="256"/>
    </location>
</feature>
<feature type="domain" description="Methyl-accepting transducer" evidence="5">
    <location>
        <begin position="293"/>
        <end position="533"/>
    </location>
</feature>
<keyword evidence="4" id="KW-1133">Transmembrane helix</keyword>
<gene>
    <name evidence="7" type="ORF">ABB55_07290</name>
</gene>
<keyword evidence="1 3" id="KW-0807">Transducer</keyword>
<keyword evidence="8" id="KW-1185">Reference proteome</keyword>
<evidence type="ECO:0000259" key="5">
    <source>
        <dbReference type="PROSITE" id="PS50111"/>
    </source>
</evidence>
<evidence type="ECO:0000313" key="7">
    <source>
        <dbReference type="EMBL" id="KPL52056.1"/>
    </source>
</evidence>
<keyword evidence="4" id="KW-0812">Transmembrane</keyword>
<dbReference type="Proteomes" id="UP000048984">
    <property type="component" value="Unassembled WGS sequence"/>
</dbReference>
<dbReference type="Gene3D" id="1.10.8.500">
    <property type="entry name" value="HAMP domain in histidine kinase"/>
    <property type="match status" value="1"/>
</dbReference>
<dbReference type="PROSITE" id="PS50111">
    <property type="entry name" value="CHEMOTAXIS_TRANSDUC_2"/>
    <property type="match status" value="1"/>
</dbReference>
<sequence length="553" mass="56911">MTASTWFAFRGLSGRADAVEDHFQQLRRVELPIGLIARDLQLTVVQVREGLTEVAATRAAPGLDGGFAHAAQAAARFRTKIVEIEAAVKAAGSPAMTKIAADLKESFEAYYEQGLELARIYVDQGVEAGNDAMAPFAALTEALNYDLDGFAAKANEAMAASDNAVAGEIEAMRGAILSGGRVVLGGAIAAGLAVIAIVFMIAWRVMRPLGDLTGAMAVMAEGRLDTAIPHRSRADEIGTMATALGVFRDAMVRGRALEAERIRAEHAQAEERQRLTTSLAAGLEQSLSGVATALRDTARRVQAGAGAMQGIARRTADEASQVDSTAADATRSTVAVSEAAARMGQALGEISGFTAESSVMSARAVGEVGHMADQAGTLGTAAQRISDVVTLIQAIAGQTNLLALNATIEAARAGEAGRGFAVVANEVKALAGQTAQATQDITRQIAAVQTATEDVVGSIATVAQSIRDIDSLSQRISEATHAQQAATGSIVESISATARGAQAIAGSISTVTEASQETAGRAEALSAASADLDRQSAVLESALGRFLADIRAA</sequence>
<dbReference type="PANTHER" id="PTHR32089:SF112">
    <property type="entry name" value="LYSOZYME-LIKE PROTEIN-RELATED"/>
    <property type="match status" value="1"/>
</dbReference>
<accession>A0A0P6WBR7</accession>
<dbReference type="GO" id="GO:0016020">
    <property type="term" value="C:membrane"/>
    <property type="evidence" value="ECO:0007669"/>
    <property type="project" value="InterPro"/>
</dbReference>
<evidence type="ECO:0000256" key="2">
    <source>
        <dbReference type="ARBA" id="ARBA00029447"/>
    </source>
</evidence>
<evidence type="ECO:0000256" key="3">
    <source>
        <dbReference type="PROSITE-ProRule" id="PRU00284"/>
    </source>
</evidence>
<dbReference type="AlphaFoldDB" id="A0A0P6WBR7"/>
<evidence type="ECO:0000259" key="6">
    <source>
        <dbReference type="PROSITE" id="PS50885"/>
    </source>
</evidence>
<reference evidence="7 8" key="2">
    <citation type="submission" date="2015-10" db="EMBL/GenBank/DDBJ databases">
        <title>Draft Genome Sequence of Prosthecomicrobium hirschii ATCC 27832.</title>
        <authorList>
            <person name="Daniel J."/>
            <person name="Givan S.A."/>
            <person name="Brun Y.V."/>
            <person name="Brown P.J."/>
        </authorList>
    </citation>
    <scope>NUCLEOTIDE SEQUENCE [LARGE SCALE GENOMIC DNA]</scope>
    <source>
        <strain evidence="7 8">16</strain>
    </source>
</reference>
<dbReference type="SMART" id="SM00283">
    <property type="entry name" value="MA"/>
    <property type="match status" value="1"/>
</dbReference>
<evidence type="ECO:0000313" key="8">
    <source>
        <dbReference type="Proteomes" id="UP000048984"/>
    </source>
</evidence>
<dbReference type="RefSeq" id="WP_054358219.1">
    <property type="nucleotide sequence ID" value="NZ_LJYW01000001.1"/>
</dbReference>
<dbReference type="GO" id="GO:0007165">
    <property type="term" value="P:signal transduction"/>
    <property type="evidence" value="ECO:0007669"/>
    <property type="project" value="UniProtKB-KW"/>
</dbReference>
<reference evidence="7 8" key="1">
    <citation type="submission" date="2015-09" db="EMBL/GenBank/DDBJ databases">
        <authorList>
            <person name="Jackson K.R."/>
            <person name="Lunt B.L."/>
            <person name="Fisher J.N.B."/>
            <person name="Gardner A.V."/>
            <person name="Bailey M.E."/>
            <person name="Deus L.M."/>
            <person name="Earl A.S."/>
            <person name="Gibby P.D."/>
            <person name="Hartmann K.A."/>
            <person name="Liu J.E."/>
            <person name="Manci A.M."/>
            <person name="Nielsen D.A."/>
            <person name="Solomon M.B."/>
            <person name="Breakwell D.P."/>
            <person name="Burnett S.H."/>
            <person name="Grose J.H."/>
        </authorList>
    </citation>
    <scope>NUCLEOTIDE SEQUENCE [LARGE SCALE GENOMIC DNA]</scope>
    <source>
        <strain evidence="7 8">16</strain>
    </source>
</reference>
<name>A0A0P6WBR7_9HYPH</name>
<dbReference type="Gene3D" id="1.10.287.950">
    <property type="entry name" value="Methyl-accepting chemotaxis protein"/>
    <property type="match status" value="1"/>
</dbReference>
<comment type="caution">
    <text evidence="7">The sequence shown here is derived from an EMBL/GenBank/DDBJ whole genome shotgun (WGS) entry which is preliminary data.</text>
</comment>
<dbReference type="PANTHER" id="PTHR32089">
    <property type="entry name" value="METHYL-ACCEPTING CHEMOTAXIS PROTEIN MCPB"/>
    <property type="match status" value="1"/>
</dbReference>
<dbReference type="CDD" id="cd06225">
    <property type="entry name" value="HAMP"/>
    <property type="match status" value="1"/>
</dbReference>
<dbReference type="InterPro" id="IPR004089">
    <property type="entry name" value="MCPsignal_dom"/>
</dbReference>